<feature type="binding site" evidence="2">
    <location>
        <position position="29"/>
    </location>
    <ligand>
        <name>substrate</name>
    </ligand>
</feature>
<evidence type="ECO:0000256" key="1">
    <source>
        <dbReference type="PIRSR" id="PIRSR017388-1"/>
    </source>
</evidence>
<gene>
    <name evidence="4" type="ORF">EXIGUO9Y_250050</name>
</gene>
<proteinExistence type="predicted"/>
<protein>
    <submittedName>
        <fullName evidence="4">Thermostable monoacylglycerol lipase</fullName>
        <ecNumber evidence="4">3.1.1.23</ecNumber>
    </submittedName>
</protein>
<reference evidence="4 5" key="1">
    <citation type="submission" date="2019-10" db="EMBL/GenBank/DDBJ databases">
        <authorList>
            <person name="Karimi E."/>
        </authorList>
    </citation>
    <scope>NUCLEOTIDE SEQUENCE [LARGE SCALE GENOMIC DNA]</scope>
    <source>
        <strain evidence="4">Exiguobacterium sp. 9Y</strain>
    </source>
</reference>
<evidence type="ECO:0000259" key="3">
    <source>
        <dbReference type="Pfam" id="PF12146"/>
    </source>
</evidence>
<dbReference type="GO" id="GO:0047372">
    <property type="term" value="F:monoacylglycerol lipase activity"/>
    <property type="evidence" value="ECO:0007669"/>
    <property type="project" value="UniProtKB-EC"/>
</dbReference>
<feature type="active site" description="Nucleophile" evidence="1">
    <location>
        <position position="97"/>
    </location>
</feature>
<evidence type="ECO:0000256" key="2">
    <source>
        <dbReference type="PIRSR" id="PIRSR017388-2"/>
    </source>
</evidence>
<dbReference type="AlphaFoldDB" id="A0A653I996"/>
<feature type="binding site" evidence="2">
    <location>
        <position position="98"/>
    </location>
    <ligand>
        <name>substrate</name>
    </ligand>
</feature>
<keyword evidence="5" id="KW-1185">Reference proteome</keyword>
<dbReference type="SUPFAM" id="SSF53474">
    <property type="entry name" value="alpha/beta-Hydrolases"/>
    <property type="match status" value="1"/>
</dbReference>
<feature type="active site" description="Charge relay system" evidence="1">
    <location>
        <position position="193"/>
    </location>
</feature>
<feature type="active site" description="Charge relay system" evidence="1">
    <location>
        <position position="223"/>
    </location>
</feature>
<dbReference type="InterPro" id="IPR012354">
    <property type="entry name" value="Esterase_lipase"/>
</dbReference>
<dbReference type="InterPro" id="IPR022742">
    <property type="entry name" value="Hydrolase_4"/>
</dbReference>
<dbReference type="EMBL" id="CABWKQ010000018">
    <property type="protein sequence ID" value="VWX35474.1"/>
    <property type="molecule type" value="Genomic_DNA"/>
</dbReference>
<feature type="domain" description="Serine aminopeptidase S33" evidence="3">
    <location>
        <begin position="157"/>
        <end position="228"/>
    </location>
</feature>
<name>A0A653I996_9BACL</name>
<dbReference type="EC" id="3.1.1.23" evidence="4"/>
<organism evidence="4 5">
    <name type="scientific">Exiguobacterium oxidotolerans</name>
    <dbReference type="NCBI Taxonomy" id="223958"/>
    <lineage>
        <taxon>Bacteria</taxon>
        <taxon>Bacillati</taxon>
        <taxon>Bacillota</taxon>
        <taxon>Bacilli</taxon>
        <taxon>Bacillales</taxon>
        <taxon>Bacillales Family XII. Incertae Sedis</taxon>
        <taxon>Exiguobacterium</taxon>
    </lineage>
</organism>
<dbReference type="Pfam" id="PF12146">
    <property type="entry name" value="Hydrolase_4"/>
    <property type="match status" value="2"/>
</dbReference>
<evidence type="ECO:0000313" key="5">
    <source>
        <dbReference type="Proteomes" id="UP000439752"/>
    </source>
</evidence>
<keyword evidence="4" id="KW-0378">Hydrolase</keyword>
<feature type="domain" description="Serine aminopeptidase S33" evidence="3">
    <location>
        <begin position="23"/>
        <end position="129"/>
    </location>
</feature>
<dbReference type="PIRSF" id="PIRSF017388">
    <property type="entry name" value="Esterase_lipase"/>
    <property type="match status" value="1"/>
</dbReference>
<dbReference type="Proteomes" id="UP000439752">
    <property type="component" value="Unassembled WGS sequence"/>
</dbReference>
<evidence type="ECO:0000313" key="4">
    <source>
        <dbReference type="EMBL" id="VWX35474.1"/>
    </source>
</evidence>
<sequence length="252" mass="27635">MNSSSPVLCGAEDFLIERGPIGILLSHGFNATPQSVRTVGEYFAAQGFTVYAPRLDGHGTSIQDFEASTAEDWKQSLRQGFDVLTNHCSSIFIAGQSMGATLALALVAEGLPADGLITINAALSIPAYEALSFEDCPRYLKESTPDIKREAFEIIYDHVPVVCASELLTLIDETRPLLPTIEIPTLILYSAEDHVVPPESSDYLYQVIGATDKRSYCLLDSYHVATLDHDQETIVHEATRFVHQYSRLSHTG</sequence>
<dbReference type="Gene3D" id="3.40.50.1820">
    <property type="entry name" value="alpha/beta hydrolase"/>
    <property type="match status" value="1"/>
</dbReference>
<dbReference type="InterPro" id="IPR051044">
    <property type="entry name" value="MAG_DAG_Lipase"/>
</dbReference>
<dbReference type="RefSeq" id="WP_159173300.1">
    <property type="nucleotide sequence ID" value="NZ_LR732312.1"/>
</dbReference>
<accession>A0A653I996</accession>
<dbReference type="PANTHER" id="PTHR11614">
    <property type="entry name" value="PHOSPHOLIPASE-RELATED"/>
    <property type="match status" value="1"/>
</dbReference>
<dbReference type="InterPro" id="IPR029058">
    <property type="entry name" value="AB_hydrolase_fold"/>
</dbReference>